<name>A0A5B7D338_PORTR</name>
<keyword evidence="2" id="KW-1185">Reference proteome</keyword>
<dbReference type="Proteomes" id="UP000324222">
    <property type="component" value="Unassembled WGS sequence"/>
</dbReference>
<sequence length="159" mass="18390">MLRVESVKARRFVCLLVVLRSDIFHIPFVRERKAGQLVVCCLYFTDALPSTMFQTCRHAYSPQYANLHPRVMSFRSTGGDVCVKGERRLRLPGGDEQVPRHFVLCLVWRVVNNVLETFFPSKERLSARRRHITRRGVGAYDKIPDLGSMDLHRCLRGET</sequence>
<evidence type="ECO:0000313" key="1">
    <source>
        <dbReference type="EMBL" id="MPC14163.1"/>
    </source>
</evidence>
<organism evidence="1 2">
    <name type="scientific">Portunus trituberculatus</name>
    <name type="common">Swimming crab</name>
    <name type="synonym">Neptunus trituberculatus</name>
    <dbReference type="NCBI Taxonomy" id="210409"/>
    <lineage>
        <taxon>Eukaryota</taxon>
        <taxon>Metazoa</taxon>
        <taxon>Ecdysozoa</taxon>
        <taxon>Arthropoda</taxon>
        <taxon>Crustacea</taxon>
        <taxon>Multicrustacea</taxon>
        <taxon>Malacostraca</taxon>
        <taxon>Eumalacostraca</taxon>
        <taxon>Eucarida</taxon>
        <taxon>Decapoda</taxon>
        <taxon>Pleocyemata</taxon>
        <taxon>Brachyura</taxon>
        <taxon>Eubrachyura</taxon>
        <taxon>Portunoidea</taxon>
        <taxon>Portunidae</taxon>
        <taxon>Portuninae</taxon>
        <taxon>Portunus</taxon>
    </lineage>
</organism>
<gene>
    <name evidence="1" type="ORF">E2C01_006920</name>
</gene>
<accession>A0A5B7D338</accession>
<comment type="caution">
    <text evidence="1">The sequence shown here is derived from an EMBL/GenBank/DDBJ whole genome shotgun (WGS) entry which is preliminary data.</text>
</comment>
<protein>
    <submittedName>
        <fullName evidence="1">Uncharacterized protein</fullName>
    </submittedName>
</protein>
<dbReference type="AlphaFoldDB" id="A0A5B7D338"/>
<evidence type="ECO:0000313" key="2">
    <source>
        <dbReference type="Proteomes" id="UP000324222"/>
    </source>
</evidence>
<reference evidence="1 2" key="1">
    <citation type="submission" date="2019-05" db="EMBL/GenBank/DDBJ databases">
        <title>Another draft genome of Portunus trituberculatus and its Hox gene families provides insights of decapod evolution.</title>
        <authorList>
            <person name="Jeong J.-H."/>
            <person name="Song I."/>
            <person name="Kim S."/>
            <person name="Choi T."/>
            <person name="Kim D."/>
            <person name="Ryu S."/>
            <person name="Kim W."/>
        </authorList>
    </citation>
    <scope>NUCLEOTIDE SEQUENCE [LARGE SCALE GENOMIC DNA]</scope>
    <source>
        <tissue evidence="1">Muscle</tissue>
    </source>
</reference>
<proteinExistence type="predicted"/>
<dbReference type="EMBL" id="VSRR010000332">
    <property type="protein sequence ID" value="MPC14163.1"/>
    <property type="molecule type" value="Genomic_DNA"/>
</dbReference>